<sequence>MQPVLRAFAQRSFVVLVLLCAAKRLPTASGRALKPRPATAAGLAVKPQSAAAAATTTATAATAAGQAIQPQPAADGHAFEPRPAASPLADQPKPPAATRHAIQPRPTATGPATAAAPPRFAWSCAPFGPLFAAGSAPTVTPLIENEGYRLISTIDSLSPSSRCLTIDEPSLGVTFASCDPAQPRAESQVLSVAKCGEAGYALAWVASDERELCLTALPSTSSSSSPTSTLGLADCDCDTPEQRIRFTSSAPSSASIQPGLIGPTGPAQLQFTAGGQTWIFSVQTVTVGGGGGGGPSVPELVRAADVAAAAAAGGVAVDFDVRVSPVAQPHVWRYLTDARGACLTAPALADGAAVEFGPCSPGGGGVGLPPSQQLLFAPLSPPGGASSSAPSGRRRRAQAGAGGASPTRFHIRLRAAGPDGTRLCVGVDAPDPGQKLVFRRCSLTPAATPLPGSQQRAVIYRFLLDQSQSLGVVESRPEGYVTLSFAPLSAADVAEVQQHAWASVDATAPPQAGAGIAVTAPFERTENFVFSASAGYDAPPPWPPSAPSPPRTPDVAPGPPVSLSEQSTDFWITANYTLSAIAYAGAKVSKANYPAATLTLYGSAVPILVDYAAPLSYESTGSGDDTVPRVVMAMSYINYNNDEAQYNGGGLLPEPPSGRPRPRPRSTQSRRPPARRVPSALRAELRRGAQRGRPPLLFHERGKAVQDLGVRRAPTTGTAAGRRLQQQGPASAGLHDGRYAMIGAAAFLTRMDPTDRTNVLTSILTNLTAWGCWHGWSLLKGDPRRPNGAIIRTSNPAYVPFLSAVAALSRGTFSSSVSVRIDDVADDQGHVPLDSFVSREADVDLYVIDALDPRYSQPEVRRALWSHLREGRGVFAVVPDRAITKEGLDEMIAEYGSNATNQGIQGTGIVLVPQAQMSSADWDAVQPMGPMRHLQSARALLQTTGARPLPPRPRPLYPAPRPAPGSGSGSNFVVPSTSNLTSTNVQQLVSEALARATTVEITATTVAFLLVSVQAVRASTLTSDPLQVPVLDQLTVNINIRLRGYQEGRTAIPDAQYQYCARLVPNNTGNAPLLRQAFPPGEIATQLNKATCLAALTTGPTAPFTRSSLKLGFGWKAN</sequence>
<dbReference type="PANTHER" id="PTHR13037">
    <property type="entry name" value="FORMIN"/>
    <property type="match status" value="1"/>
</dbReference>
<evidence type="ECO:0000256" key="1">
    <source>
        <dbReference type="ARBA" id="ARBA00022581"/>
    </source>
</evidence>
<feature type="compositionally biased region" description="Low complexity" evidence="2">
    <location>
        <begin position="104"/>
        <end position="115"/>
    </location>
</feature>
<feature type="compositionally biased region" description="Low complexity" evidence="2">
    <location>
        <begin position="665"/>
        <end position="682"/>
    </location>
</feature>
<feature type="compositionally biased region" description="Pro residues" evidence="2">
    <location>
        <begin position="539"/>
        <end position="560"/>
    </location>
</feature>
<feature type="compositionally biased region" description="Pro residues" evidence="2">
    <location>
        <begin position="948"/>
        <end position="963"/>
    </location>
</feature>
<protein>
    <submittedName>
        <fullName evidence="4">Uncharacterized protein</fullName>
    </submittedName>
</protein>
<comment type="caution">
    <text evidence="4">The sequence shown here is derived from an EMBL/GenBank/DDBJ whole genome shotgun (WGS) entry which is preliminary data.</text>
</comment>
<gene>
    <name evidence="4" type="ORF">HYH03_016711</name>
</gene>
<dbReference type="Proteomes" id="UP000612055">
    <property type="component" value="Unassembled WGS sequence"/>
</dbReference>
<organism evidence="4 5">
    <name type="scientific">Edaphochlamys debaryana</name>
    <dbReference type="NCBI Taxonomy" id="47281"/>
    <lineage>
        <taxon>Eukaryota</taxon>
        <taxon>Viridiplantae</taxon>
        <taxon>Chlorophyta</taxon>
        <taxon>core chlorophytes</taxon>
        <taxon>Chlorophyceae</taxon>
        <taxon>CS clade</taxon>
        <taxon>Chlamydomonadales</taxon>
        <taxon>Chlamydomonadales incertae sedis</taxon>
        <taxon>Edaphochlamys</taxon>
    </lineage>
</organism>
<feature type="region of interest" description="Disordered" evidence="2">
    <location>
        <begin position="539"/>
        <end position="562"/>
    </location>
</feature>
<keyword evidence="3" id="KW-0732">Signal</keyword>
<accession>A0A835XJT7</accession>
<feature type="compositionally biased region" description="Low complexity" evidence="2">
    <location>
        <begin position="382"/>
        <end position="391"/>
    </location>
</feature>
<keyword evidence="1" id="KW-0945">Host-virus interaction</keyword>
<dbReference type="PANTHER" id="PTHR13037:SF24">
    <property type="entry name" value="POLYCOMB PROTEIN PCL-RELATED"/>
    <property type="match status" value="1"/>
</dbReference>
<dbReference type="AlphaFoldDB" id="A0A835XJT7"/>
<feature type="region of interest" description="Disordered" evidence="2">
    <location>
        <begin position="370"/>
        <end position="405"/>
    </location>
</feature>
<evidence type="ECO:0000256" key="2">
    <source>
        <dbReference type="SAM" id="MobiDB-lite"/>
    </source>
</evidence>
<dbReference type="EMBL" id="JAEHOE010000149">
    <property type="protein sequence ID" value="KAG2484477.1"/>
    <property type="molecule type" value="Genomic_DNA"/>
</dbReference>
<evidence type="ECO:0000313" key="4">
    <source>
        <dbReference type="EMBL" id="KAG2484477.1"/>
    </source>
</evidence>
<feature type="region of interest" description="Disordered" evidence="2">
    <location>
        <begin position="945"/>
        <end position="971"/>
    </location>
</feature>
<proteinExistence type="predicted"/>
<feature type="signal peptide" evidence="3">
    <location>
        <begin position="1"/>
        <end position="30"/>
    </location>
</feature>
<reference evidence="4" key="1">
    <citation type="journal article" date="2020" name="bioRxiv">
        <title>Comparative genomics of Chlamydomonas.</title>
        <authorList>
            <person name="Craig R.J."/>
            <person name="Hasan A.R."/>
            <person name="Ness R.W."/>
            <person name="Keightley P.D."/>
        </authorList>
    </citation>
    <scope>NUCLEOTIDE SEQUENCE</scope>
    <source>
        <strain evidence="4">CCAP 11/70</strain>
    </source>
</reference>
<name>A0A835XJT7_9CHLO</name>
<feature type="chain" id="PRO_5032603821" evidence="3">
    <location>
        <begin position="31"/>
        <end position="1118"/>
    </location>
</feature>
<evidence type="ECO:0000313" key="5">
    <source>
        <dbReference type="Proteomes" id="UP000612055"/>
    </source>
</evidence>
<evidence type="ECO:0000256" key="3">
    <source>
        <dbReference type="SAM" id="SignalP"/>
    </source>
</evidence>
<feature type="region of interest" description="Disordered" evidence="2">
    <location>
        <begin position="645"/>
        <end position="693"/>
    </location>
</feature>
<keyword evidence="5" id="KW-1185">Reference proteome</keyword>
<feature type="region of interest" description="Disordered" evidence="2">
    <location>
        <begin position="63"/>
        <end position="115"/>
    </location>
</feature>